<accession>A0A915KKX0</accession>
<dbReference type="WBParaSite" id="nRc.2.0.1.t38470-RA">
    <property type="protein sequence ID" value="nRc.2.0.1.t38470-RA"/>
    <property type="gene ID" value="nRc.2.0.1.g38470"/>
</dbReference>
<keyword evidence="2" id="KW-1185">Reference proteome</keyword>
<feature type="compositionally biased region" description="Basic and acidic residues" evidence="1">
    <location>
        <begin position="47"/>
        <end position="75"/>
    </location>
</feature>
<evidence type="ECO:0000313" key="2">
    <source>
        <dbReference type="Proteomes" id="UP000887565"/>
    </source>
</evidence>
<name>A0A915KKX0_ROMCU</name>
<sequence length="75" mass="9280">MKLSWLGRIPQNFARFHYQAHAFITMKLRRKQSETPEKDRKRKHESRHSEERHQEKSMSKEKKCKSDCKESEHRR</sequence>
<protein>
    <submittedName>
        <fullName evidence="3">Uncharacterized protein</fullName>
    </submittedName>
</protein>
<evidence type="ECO:0000256" key="1">
    <source>
        <dbReference type="SAM" id="MobiDB-lite"/>
    </source>
</evidence>
<evidence type="ECO:0000313" key="3">
    <source>
        <dbReference type="WBParaSite" id="nRc.2.0.1.t38470-RA"/>
    </source>
</evidence>
<feature type="region of interest" description="Disordered" evidence="1">
    <location>
        <begin position="28"/>
        <end position="75"/>
    </location>
</feature>
<proteinExistence type="predicted"/>
<organism evidence="2 3">
    <name type="scientific">Romanomermis culicivorax</name>
    <name type="common">Nematode worm</name>
    <dbReference type="NCBI Taxonomy" id="13658"/>
    <lineage>
        <taxon>Eukaryota</taxon>
        <taxon>Metazoa</taxon>
        <taxon>Ecdysozoa</taxon>
        <taxon>Nematoda</taxon>
        <taxon>Enoplea</taxon>
        <taxon>Dorylaimia</taxon>
        <taxon>Mermithida</taxon>
        <taxon>Mermithoidea</taxon>
        <taxon>Mermithidae</taxon>
        <taxon>Romanomermis</taxon>
    </lineage>
</organism>
<dbReference type="AlphaFoldDB" id="A0A915KKX0"/>
<reference evidence="3" key="1">
    <citation type="submission" date="2022-11" db="UniProtKB">
        <authorList>
            <consortium name="WormBaseParasite"/>
        </authorList>
    </citation>
    <scope>IDENTIFICATION</scope>
</reference>
<dbReference type="Proteomes" id="UP000887565">
    <property type="component" value="Unplaced"/>
</dbReference>